<evidence type="ECO:0000256" key="5">
    <source>
        <dbReference type="SAM" id="MobiDB-lite"/>
    </source>
</evidence>
<dbReference type="PROSITE" id="PS50850">
    <property type="entry name" value="MFS"/>
    <property type="match status" value="1"/>
</dbReference>
<dbReference type="GO" id="GO:0016301">
    <property type="term" value="F:kinase activity"/>
    <property type="evidence" value="ECO:0007669"/>
    <property type="project" value="UniProtKB-KW"/>
</dbReference>
<reference evidence="8 9" key="1">
    <citation type="journal article" date="2018" name="IMA Fungus">
        <title>IMA Genome-F 10: Nine draft genome sequences of Claviceps purpurea s.lat., including C. arundinis, C. humidiphila, and C. cf. spartinae, pseudomolecules for the pitch canker pathogen Fusarium circinatum, draft genome of Davidsoniella eucalypti, Grosmannia galeiformis, Quambalaria eucalypti, and Teratosphaeria destructans.</title>
        <authorList>
            <person name="Wingfield B.D."/>
            <person name="Liu M."/>
            <person name="Nguyen H.D."/>
            <person name="Lane F.A."/>
            <person name="Morgan S.W."/>
            <person name="De Vos L."/>
            <person name="Wilken P.M."/>
            <person name="Duong T.A."/>
            <person name="Aylward J."/>
            <person name="Coetzee M.P."/>
            <person name="Dadej K."/>
            <person name="De Beer Z.W."/>
            <person name="Findlay W."/>
            <person name="Havenga M."/>
            <person name="Kolarik M."/>
            <person name="Menzies J.G."/>
            <person name="Naidoo K."/>
            <person name="Pochopski O."/>
            <person name="Shoukouhi P."/>
            <person name="Santana Q.C."/>
            <person name="Seifert K.A."/>
            <person name="Soal N."/>
            <person name="Steenkamp E.T."/>
            <person name="Tatham C.T."/>
            <person name="van der Nest M.A."/>
            <person name="Wingfield M.J."/>
        </authorList>
    </citation>
    <scope>NUCLEOTIDE SEQUENCE [LARGE SCALE GENOMIC DNA]</scope>
    <source>
        <strain evidence="8">CMW44962</strain>
    </source>
</reference>
<keyword evidence="2 6" id="KW-0812">Transmembrane</keyword>
<dbReference type="Pfam" id="PF07690">
    <property type="entry name" value="MFS_1"/>
    <property type="match status" value="1"/>
</dbReference>
<feature type="transmembrane region" description="Helical" evidence="6">
    <location>
        <begin position="64"/>
        <end position="85"/>
    </location>
</feature>
<dbReference type="Gene3D" id="1.20.1250.20">
    <property type="entry name" value="MFS general substrate transporter like domains"/>
    <property type="match status" value="1"/>
</dbReference>
<proteinExistence type="predicted"/>
<dbReference type="OrthoDB" id="5215911at2759"/>
<comment type="subcellular location">
    <subcellularLocation>
        <location evidence="1">Membrane</location>
        <topology evidence="1">Multi-pass membrane protein</topology>
    </subcellularLocation>
</comment>
<feature type="compositionally biased region" description="Basic and acidic residues" evidence="5">
    <location>
        <begin position="250"/>
        <end position="260"/>
    </location>
</feature>
<feature type="transmembrane region" description="Helical" evidence="6">
    <location>
        <begin position="105"/>
        <end position="124"/>
    </location>
</feature>
<dbReference type="InterPro" id="IPR011701">
    <property type="entry name" value="MFS"/>
</dbReference>
<protein>
    <submittedName>
        <fullName evidence="8">Serine/threonine kinase 16</fullName>
    </submittedName>
</protein>
<name>A0A9W7SSX2_9PEZI</name>
<evidence type="ECO:0000256" key="2">
    <source>
        <dbReference type="ARBA" id="ARBA00022692"/>
    </source>
</evidence>
<dbReference type="InterPro" id="IPR020846">
    <property type="entry name" value="MFS_dom"/>
</dbReference>
<evidence type="ECO:0000256" key="3">
    <source>
        <dbReference type="ARBA" id="ARBA00022989"/>
    </source>
</evidence>
<dbReference type="Proteomes" id="UP001138500">
    <property type="component" value="Unassembled WGS sequence"/>
</dbReference>
<dbReference type="PANTHER" id="PTHR23502">
    <property type="entry name" value="MAJOR FACILITATOR SUPERFAMILY"/>
    <property type="match status" value="1"/>
</dbReference>
<dbReference type="AlphaFoldDB" id="A0A9W7SSX2"/>
<evidence type="ECO:0000313" key="9">
    <source>
        <dbReference type="Proteomes" id="UP001138500"/>
    </source>
</evidence>
<feature type="non-terminal residue" evidence="8">
    <location>
        <position position="302"/>
    </location>
</feature>
<feature type="region of interest" description="Disordered" evidence="5">
    <location>
        <begin position="250"/>
        <end position="302"/>
    </location>
</feature>
<dbReference type="InterPro" id="IPR036259">
    <property type="entry name" value="MFS_trans_sf"/>
</dbReference>
<feature type="transmembrane region" description="Helical" evidence="6">
    <location>
        <begin position="131"/>
        <end position="149"/>
    </location>
</feature>
<evidence type="ECO:0000259" key="7">
    <source>
        <dbReference type="PROSITE" id="PS50850"/>
    </source>
</evidence>
<feature type="transmembrane region" description="Helical" evidence="6">
    <location>
        <begin position="220"/>
        <end position="240"/>
    </location>
</feature>
<gene>
    <name evidence="8" type="ORF">Tdes44962_MAKER09640</name>
</gene>
<organism evidence="8 9">
    <name type="scientific">Teratosphaeria destructans</name>
    <dbReference type="NCBI Taxonomy" id="418781"/>
    <lineage>
        <taxon>Eukaryota</taxon>
        <taxon>Fungi</taxon>
        <taxon>Dikarya</taxon>
        <taxon>Ascomycota</taxon>
        <taxon>Pezizomycotina</taxon>
        <taxon>Dothideomycetes</taxon>
        <taxon>Dothideomycetidae</taxon>
        <taxon>Mycosphaerellales</taxon>
        <taxon>Teratosphaeriaceae</taxon>
        <taxon>Teratosphaeria</taxon>
    </lineage>
</organism>
<keyword evidence="3 6" id="KW-1133">Transmembrane helix</keyword>
<reference evidence="8 9" key="2">
    <citation type="journal article" date="2021" name="Curr. Genet.">
        <title>Genetic response to nitrogen starvation in the aggressive Eucalyptus foliar pathogen Teratosphaeria destructans.</title>
        <authorList>
            <person name="Havenga M."/>
            <person name="Wingfield B.D."/>
            <person name="Wingfield M.J."/>
            <person name="Dreyer L.L."/>
            <person name="Roets F."/>
            <person name="Aylward J."/>
        </authorList>
    </citation>
    <scope>NUCLEOTIDE SEQUENCE [LARGE SCALE GENOMIC DNA]</scope>
    <source>
        <strain evidence="8">CMW44962</strain>
    </source>
</reference>
<keyword evidence="8" id="KW-0808">Transferase</keyword>
<evidence type="ECO:0000256" key="1">
    <source>
        <dbReference type="ARBA" id="ARBA00004141"/>
    </source>
</evidence>
<dbReference type="SUPFAM" id="SSF103473">
    <property type="entry name" value="MFS general substrate transporter"/>
    <property type="match status" value="1"/>
</dbReference>
<dbReference type="EMBL" id="RIBY02001862">
    <property type="protein sequence ID" value="KAH9827758.1"/>
    <property type="molecule type" value="Genomic_DNA"/>
</dbReference>
<feature type="domain" description="Major facilitator superfamily (MFS) profile" evidence="7">
    <location>
        <begin position="66"/>
        <end position="302"/>
    </location>
</feature>
<evidence type="ECO:0000256" key="4">
    <source>
        <dbReference type="ARBA" id="ARBA00023136"/>
    </source>
</evidence>
<keyword evidence="4 6" id="KW-0472">Membrane</keyword>
<accession>A0A9W7SSX2</accession>
<comment type="caution">
    <text evidence="8">The sequence shown here is derived from an EMBL/GenBank/DDBJ whole genome shotgun (WGS) entry which is preliminary data.</text>
</comment>
<evidence type="ECO:0000313" key="8">
    <source>
        <dbReference type="EMBL" id="KAH9827758.1"/>
    </source>
</evidence>
<dbReference type="GO" id="GO:0005886">
    <property type="term" value="C:plasma membrane"/>
    <property type="evidence" value="ECO:0007669"/>
    <property type="project" value="TreeGrafter"/>
</dbReference>
<evidence type="ECO:0000256" key="6">
    <source>
        <dbReference type="SAM" id="Phobius"/>
    </source>
</evidence>
<keyword evidence="9" id="KW-1185">Reference proteome</keyword>
<dbReference type="PANTHER" id="PTHR23502:SF30">
    <property type="entry name" value="TRANSPORTER, PUTATIVE (AFU_ORTHOLOGUE AFUA_8G04702)-RELATED"/>
    <property type="match status" value="1"/>
</dbReference>
<sequence length="302" mass="33206">MATPLSTTAAAAIHPGDIDPSLTPGTIHLIDRTQPSPTQPDIILVPTPSPSPNDPLNWSRPRKYLALTCMCLYVWFNGIAGSLIYSVLVPLSTALHVSEADLNAGTGYMFLLAGWGLLVFQPFALNFGKRLTYLVSTAAALALTLWSPYARGPGQWIARNVVFGFFQSPIEALPEVTVADLFFAHERATFMGVYAFVLAGSNFFAPMICGFINETLGYKWVFYLPAIFLGFTLVFLFFFMEETNYDRKTASVVHEPDRQTGETATPAPHEREDRPGNTSALLPKTPHHPARTTENLPPETLP</sequence>
<keyword evidence="8" id="KW-0418">Kinase</keyword>
<feature type="transmembrane region" description="Helical" evidence="6">
    <location>
        <begin position="191"/>
        <end position="213"/>
    </location>
</feature>
<dbReference type="GO" id="GO:0022857">
    <property type="term" value="F:transmembrane transporter activity"/>
    <property type="evidence" value="ECO:0007669"/>
    <property type="project" value="InterPro"/>
</dbReference>